<evidence type="ECO:0000313" key="3">
    <source>
        <dbReference type="Proteomes" id="UP001156903"/>
    </source>
</evidence>
<gene>
    <name evidence="2" type="ORF">GCM10007935_08080</name>
</gene>
<dbReference type="EMBL" id="BSPB01000004">
    <property type="protein sequence ID" value="GLS13379.1"/>
    <property type="molecule type" value="Genomic_DNA"/>
</dbReference>
<comment type="caution">
    <text evidence="2">The sequence shown here is derived from an EMBL/GenBank/DDBJ whole genome shotgun (WGS) entry which is preliminary data.</text>
</comment>
<name>A0ABQ6C308_9BURK</name>
<keyword evidence="3" id="KW-1185">Reference proteome</keyword>
<evidence type="ECO:0000313" key="2">
    <source>
        <dbReference type="EMBL" id="GLS13379.1"/>
    </source>
</evidence>
<organism evidence="2 3">
    <name type="scientific">Hydrogenophaga electricum</name>
    <dbReference type="NCBI Taxonomy" id="1230953"/>
    <lineage>
        <taxon>Bacteria</taxon>
        <taxon>Pseudomonadati</taxon>
        <taxon>Pseudomonadota</taxon>
        <taxon>Betaproteobacteria</taxon>
        <taxon>Burkholderiales</taxon>
        <taxon>Comamonadaceae</taxon>
        <taxon>Hydrogenophaga</taxon>
    </lineage>
</organism>
<sequence length="239" mass="26138">MKDLHAPFSADTAETEAWAQQDALLQTLHADSVREPLPEAWVAQARQAGASRARARRIGRVGAMTLMVVLAFASGWWSHGDLPANSPALMARHFAQDAALAHAVYTPETRHPVEVTAAQHDHLVQWLSRRLGRSLQVPHLKPFGYQLVGGRLLPGDEGARAQFMFENDRQLRLTLYIGGLPSEDSAETAFRFSDDRGVARFYWVEQGTGYALAGALPRAELLALAQTVHQQLSAASPGS</sequence>
<keyword evidence="1" id="KW-0472">Membrane</keyword>
<feature type="transmembrane region" description="Helical" evidence="1">
    <location>
        <begin position="58"/>
        <end position="77"/>
    </location>
</feature>
<accession>A0ABQ6C308</accession>
<proteinExistence type="predicted"/>
<protein>
    <submittedName>
        <fullName evidence="2">Membrane protein</fullName>
    </submittedName>
</protein>
<keyword evidence="1" id="KW-0812">Transmembrane</keyword>
<reference evidence="3" key="1">
    <citation type="journal article" date="2019" name="Int. J. Syst. Evol. Microbiol.">
        <title>The Global Catalogue of Microorganisms (GCM) 10K type strain sequencing project: providing services to taxonomists for standard genome sequencing and annotation.</title>
        <authorList>
            <consortium name="The Broad Institute Genomics Platform"/>
            <consortium name="The Broad Institute Genome Sequencing Center for Infectious Disease"/>
            <person name="Wu L."/>
            <person name="Ma J."/>
        </authorList>
    </citation>
    <scope>NUCLEOTIDE SEQUENCE [LARGE SCALE GENOMIC DNA]</scope>
    <source>
        <strain evidence="3">NBRC 109341</strain>
    </source>
</reference>
<dbReference type="Proteomes" id="UP001156903">
    <property type="component" value="Unassembled WGS sequence"/>
</dbReference>
<keyword evidence="1" id="KW-1133">Transmembrane helix</keyword>
<dbReference type="RefSeq" id="WP_234265837.1">
    <property type="nucleotide sequence ID" value="NZ_BSPB01000004.1"/>
</dbReference>
<evidence type="ECO:0000256" key="1">
    <source>
        <dbReference type="SAM" id="Phobius"/>
    </source>
</evidence>